<evidence type="ECO:0000313" key="1">
    <source>
        <dbReference type="EMBL" id="KAI4318131.1"/>
    </source>
</evidence>
<organism evidence="1 2">
    <name type="scientific">Bauhinia variegata</name>
    <name type="common">Purple orchid tree</name>
    <name type="synonym">Phanera variegata</name>
    <dbReference type="NCBI Taxonomy" id="167791"/>
    <lineage>
        <taxon>Eukaryota</taxon>
        <taxon>Viridiplantae</taxon>
        <taxon>Streptophyta</taxon>
        <taxon>Embryophyta</taxon>
        <taxon>Tracheophyta</taxon>
        <taxon>Spermatophyta</taxon>
        <taxon>Magnoliopsida</taxon>
        <taxon>eudicotyledons</taxon>
        <taxon>Gunneridae</taxon>
        <taxon>Pentapetalae</taxon>
        <taxon>rosids</taxon>
        <taxon>fabids</taxon>
        <taxon>Fabales</taxon>
        <taxon>Fabaceae</taxon>
        <taxon>Cercidoideae</taxon>
        <taxon>Cercideae</taxon>
        <taxon>Bauhiniinae</taxon>
        <taxon>Bauhinia</taxon>
    </lineage>
</organism>
<reference evidence="1 2" key="1">
    <citation type="journal article" date="2022" name="DNA Res.">
        <title>Chromosomal-level genome assembly of the orchid tree Bauhinia variegata (Leguminosae; Cercidoideae) supports the allotetraploid origin hypothesis of Bauhinia.</title>
        <authorList>
            <person name="Zhong Y."/>
            <person name="Chen Y."/>
            <person name="Zheng D."/>
            <person name="Pang J."/>
            <person name="Liu Y."/>
            <person name="Luo S."/>
            <person name="Meng S."/>
            <person name="Qian L."/>
            <person name="Wei D."/>
            <person name="Dai S."/>
            <person name="Zhou R."/>
        </authorList>
    </citation>
    <scope>NUCLEOTIDE SEQUENCE [LARGE SCALE GENOMIC DNA]</scope>
    <source>
        <strain evidence="1">BV-YZ2020</strain>
    </source>
</reference>
<keyword evidence="2" id="KW-1185">Reference proteome</keyword>
<gene>
    <name evidence="1" type="ORF">L6164_025937</name>
</gene>
<dbReference type="EMBL" id="CM039435">
    <property type="protein sequence ID" value="KAI4318131.1"/>
    <property type="molecule type" value="Genomic_DNA"/>
</dbReference>
<comment type="caution">
    <text evidence="1">The sequence shown here is derived from an EMBL/GenBank/DDBJ whole genome shotgun (WGS) entry which is preliminary data.</text>
</comment>
<proteinExistence type="predicted"/>
<name>A0ACB9M3L8_BAUVA</name>
<evidence type="ECO:0000313" key="2">
    <source>
        <dbReference type="Proteomes" id="UP000828941"/>
    </source>
</evidence>
<accession>A0ACB9M3L8</accession>
<dbReference type="Proteomes" id="UP000828941">
    <property type="component" value="Chromosome 10"/>
</dbReference>
<protein>
    <submittedName>
        <fullName evidence="1">Uncharacterized protein</fullName>
    </submittedName>
</protein>
<sequence>MLNFFSCLFIVLLLKCEAQVPNLLSVASHPRALYVFGDSTVDCGLNTSGPSYHRPYACDSPLRGRFSNGYTVVDLLGLALNLTVSMPFWENDKDPNSIRTWSFDYADAPTAILSTVSINQTMKIQIKHFEEHIKEYSPKFWPSANEVSNYLSKSIFVISIGTRDILDYYFDGNKYLNASGKISKSEFSDLLISELQKYLTELYELGARMILVFEIGPIGCYPIIVGSDKPPGWCLDELNDIICTFNGKLYHKLTELASTLEGSTFILAKIYKQIYDIVEYPDKHGLEDTKNPCCLVNKSEEIYCTPYMKPCKRTDQFLFWDKLHLTERANDLIASQCLNDTDMCLPITSQESIPGTVLMESGKLGHHHNILLCACSFLIQVIQLNDS</sequence>